<keyword evidence="2" id="KW-0472">Membrane</keyword>
<feature type="transmembrane region" description="Helical" evidence="2">
    <location>
        <begin position="265"/>
        <end position="283"/>
    </location>
</feature>
<dbReference type="Pfam" id="PF19877">
    <property type="entry name" value="DUF6350"/>
    <property type="match status" value="1"/>
</dbReference>
<evidence type="ECO:0000256" key="1">
    <source>
        <dbReference type="SAM" id="MobiDB-lite"/>
    </source>
</evidence>
<gene>
    <name evidence="3" type="ORF">CENDO_03650</name>
</gene>
<protein>
    <submittedName>
        <fullName evidence="3">Uncharacterized protein</fullName>
    </submittedName>
</protein>
<feature type="transmembrane region" description="Helical" evidence="2">
    <location>
        <begin position="323"/>
        <end position="351"/>
    </location>
</feature>
<feature type="transmembrane region" description="Helical" evidence="2">
    <location>
        <begin position="84"/>
        <end position="108"/>
    </location>
</feature>
<keyword evidence="4" id="KW-1185">Reference proteome</keyword>
<feature type="transmembrane region" description="Helical" evidence="2">
    <location>
        <begin position="7"/>
        <end position="30"/>
    </location>
</feature>
<feature type="compositionally biased region" description="Acidic residues" evidence="1">
    <location>
        <begin position="468"/>
        <end position="501"/>
    </location>
</feature>
<keyword evidence="2" id="KW-0812">Transmembrane</keyword>
<feature type="transmembrane region" description="Helical" evidence="2">
    <location>
        <begin position="208"/>
        <end position="228"/>
    </location>
</feature>
<feature type="transmembrane region" description="Helical" evidence="2">
    <location>
        <begin position="290"/>
        <end position="311"/>
    </location>
</feature>
<dbReference type="AlphaFoldDB" id="A0A4P7QEU8"/>
<feature type="transmembrane region" description="Helical" evidence="2">
    <location>
        <begin position="50"/>
        <end position="72"/>
    </location>
</feature>
<feature type="region of interest" description="Disordered" evidence="1">
    <location>
        <begin position="415"/>
        <end position="521"/>
    </location>
</feature>
<feature type="transmembrane region" description="Helical" evidence="2">
    <location>
        <begin position="128"/>
        <end position="148"/>
    </location>
</feature>
<organism evidence="3 4">
    <name type="scientific">Corynebacterium endometrii</name>
    <dbReference type="NCBI Taxonomy" id="2488819"/>
    <lineage>
        <taxon>Bacteria</taxon>
        <taxon>Bacillati</taxon>
        <taxon>Actinomycetota</taxon>
        <taxon>Actinomycetes</taxon>
        <taxon>Mycobacteriales</taxon>
        <taxon>Corynebacteriaceae</taxon>
        <taxon>Corynebacterium</taxon>
    </lineage>
</organism>
<feature type="transmembrane region" description="Helical" evidence="2">
    <location>
        <begin position="240"/>
        <end position="259"/>
    </location>
</feature>
<keyword evidence="2" id="KW-1133">Transmembrane helix</keyword>
<feature type="compositionally biased region" description="Acidic residues" evidence="1">
    <location>
        <begin position="446"/>
        <end position="460"/>
    </location>
</feature>
<evidence type="ECO:0000256" key="2">
    <source>
        <dbReference type="SAM" id="Phobius"/>
    </source>
</evidence>
<evidence type="ECO:0000313" key="4">
    <source>
        <dbReference type="Proteomes" id="UP000296352"/>
    </source>
</evidence>
<reference evidence="3 4" key="1">
    <citation type="submission" date="2019-04" db="EMBL/GenBank/DDBJ databases">
        <title>Corynebacterium endometrii sp. nov., isolated from the uterus of a cow with endometritis.</title>
        <authorList>
            <person name="Ballas P."/>
            <person name="Ruckert C."/>
            <person name="Wagener K."/>
            <person name="Drillich M."/>
            <person name="Kaempfer P."/>
            <person name="Busse H.-J."/>
            <person name="Ehling-Schulz M."/>
        </authorList>
    </citation>
    <scope>NUCLEOTIDE SEQUENCE [LARGE SCALE GENOMIC DNA]</scope>
    <source>
        <strain evidence="3 4">LMM-1653</strain>
    </source>
</reference>
<evidence type="ECO:0000313" key="3">
    <source>
        <dbReference type="EMBL" id="QCB28023.1"/>
    </source>
</evidence>
<feature type="region of interest" description="Disordered" evidence="1">
    <location>
        <begin position="365"/>
        <end position="398"/>
    </location>
</feature>
<dbReference type="KEGG" id="cee:CENDO_03650"/>
<accession>A0A4P7QEU8</accession>
<name>A0A4P7QEU8_9CORY</name>
<sequence>MGIPHVAAILSIIVIAFAVCLFTGAPMAWLPTAIAMCLMVVNLVPLSAGGVTISVVPALPALILGLLLAGRIRRAFATKATIKDLLICLAWVIGLPIVIVLVAWLMLWDAGKVYDVAPPSLLAALPRVVVLHGAAMVLGMGPKLWEALLSRYKVPVFVPQGATAAARIMMWLAAAGFAVVIVALPFSIGRQQEILNAYPNIDAPGIAALYVLSVLYLPNAVLNALAIIIGSELNFGGASLSLFSVHTVPFPPVPLLGLIPGQVHAWALALMAIAMGVVLYVLIRSRVGILHSLVAGVSAAALMAGAVYLGSGDLAAYGYVGPTFLSAVGLVAIWVAVLGVAAAAVFMFVLWRNGAVPSVAAAERRAEEQSNGSEGPDLDSEEESLTASESHEATGDAGATVDGELVDEEAPRAEGPLPAAAEDGDGRNPAVHRPGEEDESRGGLEEGSDTDGLADEDPEPEPQSADPEALDAETPDAETPDAETPDAETPDAEIQDTETPADETRGGHPGLELPQEKPEKG</sequence>
<feature type="transmembrane region" description="Helical" evidence="2">
    <location>
        <begin position="168"/>
        <end position="188"/>
    </location>
</feature>
<dbReference type="InterPro" id="IPR045931">
    <property type="entry name" value="DUF6350"/>
</dbReference>
<dbReference type="EMBL" id="CP039247">
    <property type="protein sequence ID" value="QCB28023.1"/>
    <property type="molecule type" value="Genomic_DNA"/>
</dbReference>
<dbReference type="Proteomes" id="UP000296352">
    <property type="component" value="Chromosome"/>
</dbReference>
<proteinExistence type="predicted"/>